<feature type="transmembrane region" description="Helical" evidence="5">
    <location>
        <begin position="172"/>
        <end position="192"/>
    </location>
</feature>
<evidence type="ECO:0000256" key="5">
    <source>
        <dbReference type="SAM" id="Phobius"/>
    </source>
</evidence>
<dbReference type="InterPro" id="IPR011701">
    <property type="entry name" value="MFS"/>
</dbReference>
<dbReference type="EMBL" id="AP013059">
    <property type="protein sequence ID" value="BAN25376.1"/>
    <property type="molecule type" value="Genomic_DNA"/>
</dbReference>
<evidence type="ECO:0000256" key="4">
    <source>
        <dbReference type="ARBA" id="ARBA00023136"/>
    </source>
</evidence>
<feature type="transmembrane region" description="Helical" evidence="5">
    <location>
        <begin position="114"/>
        <end position="132"/>
    </location>
</feature>
<dbReference type="AlphaFoldDB" id="R4X0A2"/>
<dbReference type="Proteomes" id="UP000013966">
    <property type="component" value="Chromosome 2"/>
</dbReference>
<feature type="transmembrane region" description="Helical" evidence="5">
    <location>
        <begin position="371"/>
        <end position="396"/>
    </location>
</feature>
<protein>
    <submittedName>
        <fullName evidence="7">4-hydroxybenzoate transporter MFS-type AAHS family</fullName>
    </submittedName>
</protein>
<feature type="transmembrane region" description="Helical" evidence="5">
    <location>
        <begin position="138"/>
        <end position="160"/>
    </location>
</feature>
<organism evidence="7 8">
    <name type="scientific">Caballeronia insecticola</name>
    <dbReference type="NCBI Taxonomy" id="758793"/>
    <lineage>
        <taxon>Bacteria</taxon>
        <taxon>Pseudomonadati</taxon>
        <taxon>Pseudomonadota</taxon>
        <taxon>Betaproteobacteria</taxon>
        <taxon>Burkholderiales</taxon>
        <taxon>Burkholderiaceae</taxon>
        <taxon>Caballeronia</taxon>
    </lineage>
</organism>
<evidence type="ECO:0000259" key="6">
    <source>
        <dbReference type="PROSITE" id="PS50850"/>
    </source>
</evidence>
<dbReference type="GO" id="GO:0005886">
    <property type="term" value="C:plasma membrane"/>
    <property type="evidence" value="ECO:0007669"/>
    <property type="project" value="TreeGrafter"/>
</dbReference>
<dbReference type="GO" id="GO:0046943">
    <property type="term" value="F:carboxylic acid transmembrane transporter activity"/>
    <property type="evidence" value="ECO:0007669"/>
    <property type="project" value="TreeGrafter"/>
</dbReference>
<keyword evidence="3 5" id="KW-1133">Transmembrane helix</keyword>
<dbReference type="PROSITE" id="PS50850">
    <property type="entry name" value="MFS"/>
    <property type="match status" value="1"/>
</dbReference>
<evidence type="ECO:0000256" key="3">
    <source>
        <dbReference type="ARBA" id="ARBA00022989"/>
    </source>
</evidence>
<dbReference type="HOGENOM" id="CLU_001265_46_4_4"/>
<dbReference type="PROSITE" id="PS00217">
    <property type="entry name" value="SUGAR_TRANSPORT_2"/>
    <property type="match status" value="1"/>
</dbReference>
<dbReference type="PANTHER" id="PTHR23508:SF10">
    <property type="entry name" value="CARBOXYLIC ACID TRANSPORTER PROTEIN HOMOLOG"/>
    <property type="match status" value="1"/>
</dbReference>
<evidence type="ECO:0000313" key="7">
    <source>
        <dbReference type="EMBL" id="BAN25376.1"/>
    </source>
</evidence>
<feature type="transmembrane region" description="Helical" evidence="5">
    <location>
        <begin position="46"/>
        <end position="70"/>
    </location>
</feature>
<dbReference type="PANTHER" id="PTHR23508">
    <property type="entry name" value="CARBOXYLIC ACID TRANSPORTER PROTEIN HOMOLOG"/>
    <property type="match status" value="1"/>
</dbReference>
<keyword evidence="8" id="KW-1185">Reference proteome</keyword>
<feature type="transmembrane region" description="Helical" evidence="5">
    <location>
        <begin position="408"/>
        <end position="434"/>
    </location>
</feature>
<feature type="transmembrane region" description="Helical" evidence="5">
    <location>
        <begin position="345"/>
        <end position="365"/>
    </location>
</feature>
<dbReference type="Pfam" id="PF07690">
    <property type="entry name" value="MFS_1"/>
    <property type="match status" value="1"/>
</dbReference>
<feature type="transmembrane region" description="Helical" evidence="5">
    <location>
        <begin position="318"/>
        <end position="338"/>
    </location>
</feature>
<comment type="subcellular location">
    <subcellularLocation>
        <location evidence="1">Membrane</location>
        <topology evidence="1">Multi-pass membrane protein</topology>
    </subcellularLocation>
</comment>
<dbReference type="Gene3D" id="1.20.1250.20">
    <property type="entry name" value="MFS general substrate transporter like domains"/>
    <property type="match status" value="2"/>
</dbReference>
<dbReference type="CDD" id="cd17365">
    <property type="entry name" value="MFS_PcaK_like"/>
    <property type="match status" value="1"/>
</dbReference>
<evidence type="ECO:0000256" key="1">
    <source>
        <dbReference type="ARBA" id="ARBA00004141"/>
    </source>
</evidence>
<dbReference type="KEGG" id="buo:BRPE64_BCDS07150"/>
<proteinExistence type="predicted"/>
<dbReference type="InterPro" id="IPR005829">
    <property type="entry name" value="Sugar_transporter_CS"/>
</dbReference>
<keyword evidence="4 5" id="KW-0472">Membrane</keyword>
<feature type="transmembrane region" description="Helical" evidence="5">
    <location>
        <begin position="440"/>
        <end position="461"/>
    </location>
</feature>
<feature type="transmembrane region" description="Helical" evidence="5">
    <location>
        <begin position="82"/>
        <end position="102"/>
    </location>
</feature>
<dbReference type="STRING" id="758793.BRPE64_BCDS07150"/>
<dbReference type="InterPro" id="IPR020846">
    <property type="entry name" value="MFS_dom"/>
</dbReference>
<feature type="transmembrane region" description="Helical" evidence="5">
    <location>
        <begin position="282"/>
        <end position="306"/>
    </location>
</feature>
<accession>R4X0A2</accession>
<evidence type="ECO:0000256" key="2">
    <source>
        <dbReference type="ARBA" id="ARBA00022692"/>
    </source>
</evidence>
<name>R4X0A2_9BURK</name>
<evidence type="ECO:0000313" key="8">
    <source>
        <dbReference type="Proteomes" id="UP000013966"/>
    </source>
</evidence>
<dbReference type="InterPro" id="IPR036259">
    <property type="entry name" value="MFS_trans_sf"/>
</dbReference>
<dbReference type="PATRIC" id="fig|758793.3.peg.3623"/>
<feature type="domain" description="Major facilitator superfamily (MFS) profile" evidence="6">
    <location>
        <begin position="48"/>
        <end position="463"/>
    </location>
</feature>
<reference evidence="7 8" key="2">
    <citation type="journal article" date="2018" name="Int. J. Syst. Evol. Microbiol.">
        <title>Burkholderia insecticola sp. nov., a gut symbiotic bacterium of the bean bug Riptortus pedestris.</title>
        <authorList>
            <person name="Takeshita K."/>
            <person name="Tamaki H."/>
            <person name="Ohbayashi T."/>
            <person name="Meng X.-Y."/>
            <person name="Sone T."/>
            <person name="Mitani Y."/>
            <person name="Peeters C."/>
            <person name="Kikuchi Y."/>
            <person name="Vandamme P."/>
        </authorList>
    </citation>
    <scope>NUCLEOTIDE SEQUENCE [LARGE SCALE GENOMIC DNA]</scope>
    <source>
        <strain evidence="7">RPE64</strain>
    </source>
</reference>
<reference evidence="7 8" key="1">
    <citation type="journal article" date="2013" name="Genome Announc.">
        <title>Complete Genome Sequence of Burkholderia sp. Strain RPE64, Bacterial Symbiont of the Bean Bug Riptortus pedestris.</title>
        <authorList>
            <person name="Shibata T.F."/>
            <person name="Maeda T."/>
            <person name="Nikoh N."/>
            <person name="Yamaguchi K."/>
            <person name="Oshima K."/>
            <person name="Hattori M."/>
            <person name="Nishiyama T."/>
            <person name="Hasebe M."/>
            <person name="Fukatsu T."/>
            <person name="Kikuchi Y."/>
            <person name="Shigenobu S."/>
        </authorList>
    </citation>
    <scope>NUCLEOTIDE SEQUENCE [LARGE SCALE GENOMIC DNA]</scope>
</reference>
<sequence length="480" mass="49934">MFTMILSSPATQKSAAPAQETRMTQRSATLAVQTVIDEAPLSRFQIAIFVLCFAILVLDGYDTVVVGYIAPALKAHFGAAPAQLAPMFGAGLFGLTVGSFVFGPVADRFGRKPTLIVSIALFALFSLVSAWANSIGTLIVLRFVTGLGLGGAMPNAYTLAAEYCPARLRSTLVAPIGCGIAAGGALGGLAAPHLIGTFGWPSMLVAGGILPLVLVFVLARWLPESVRHLVAHGARQDEARAILARIAPKIDLSRVQLTLGETPARGFPIGQLLRPGIGGGTLLLWITAFMALLVIYFLGNWLPILIQQSGVPFREASLMTALYLTGNSLGAILLGVLMDRFNPQYVLAVAFVFAAASLASFGHLAGDPALAWLSLVALFVTGVGTGGTMTGTNILSTGYYPTATRATGVAWTLGMGRVGSIVGSMIGGAMLAAHWLPPRIFEAVAVPVALAAISVCVLAAYRARHARPDQTTSEAAAHGT</sequence>
<keyword evidence="2 5" id="KW-0812">Transmembrane</keyword>
<gene>
    <name evidence="7" type="ORF">BRPE64_BCDS07150</name>
</gene>
<dbReference type="SUPFAM" id="SSF103473">
    <property type="entry name" value="MFS general substrate transporter"/>
    <property type="match status" value="1"/>
</dbReference>
<feature type="transmembrane region" description="Helical" evidence="5">
    <location>
        <begin position="198"/>
        <end position="219"/>
    </location>
</feature>